<keyword evidence="2" id="KW-1185">Reference proteome</keyword>
<accession>A0ABW3GPX0</accession>
<gene>
    <name evidence="1" type="ORF">ACFQ0R_08175</name>
</gene>
<sequence>MGANIAESEAAQSRSDFVHELSIASKEARKQFTSCSFWIKVN</sequence>
<evidence type="ECO:0000313" key="2">
    <source>
        <dbReference type="Proteomes" id="UP001597049"/>
    </source>
</evidence>
<proteinExistence type="predicted"/>
<name>A0ABW3GPX0_9FLAO</name>
<dbReference type="Proteomes" id="UP001597049">
    <property type="component" value="Unassembled WGS sequence"/>
</dbReference>
<dbReference type="InterPro" id="IPR036583">
    <property type="entry name" value="23S_rRNA_IVS_sf"/>
</dbReference>
<evidence type="ECO:0000313" key="1">
    <source>
        <dbReference type="EMBL" id="MFD0932566.1"/>
    </source>
</evidence>
<dbReference type="EMBL" id="JBHTIV010000009">
    <property type="protein sequence ID" value="MFD0932566.1"/>
    <property type="molecule type" value="Genomic_DNA"/>
</dbReference>
<organism evidence="1 2">
    <name type="scientific">Psychroflexus salinarum</name>
    <dbReference type="NCBI Taxonomy" id="546024"/>
    <lineage>
        <taxon>Bacteria</taxon>
        <taxon>Pseudomonadati</taxon>
        <taxon>Bacteroidota</taxon>
        <taxon>Flavobacteriia</taxon>
        <taxon>Flavobacteriales</taxon>
        <taxon>Flavobacteriaceae</taxon>
        <taxon>Psychroflexus</taxon>
    </lineage>
</organism>
<protein>
    <submittedName>
        <fullName evidence="1">Four helix bundle protein</fullName>
    </submittedName>
</protein>
<dbReference type="SUPFAM" id="SSF158446">
    <property type="entry name" value="IVS-encoded protein-like"/>
    <property type="match status" value="1"/>
</dbReference>
<reference evidence="2" key="1">
    <citation type="journal article" date="2019" name="Int. J. Syst. Evol. Microbiol.">
        <title>The Global Catalogue of Microorganisms (GCM) 10K type strain sequencing project: providing services to taxonomists for standard genome sequencing and annotation.</title>
        <authorList>
            <consortium name="The Broad Institute Genomics Platform"/>
            <consortium name="The Broad Institute Genome Sequencing Center for Infectious Disease"/>
            <person name="Wu L."/>
            <person name="Ma J."/>
        </authorList>
    </citation>
    <scope>NUCLEOTIDE SEQUENCE [LARGE SCALE GENOMIC DNA]</scope>
    <source>
        <strain evidence="2">CCUG 56752</strain>
    </source>
</reference>
<dbReference type="InterPro" id="IPR012657">
    <property type="entry name" value="23S_rRNA-intervening_sequence"/>
</dbReference>
<dbReference type="RefSeq" id="WP_379658065.1">
    <property type="nucleotide sequence ID" value="NZ_JBHTIV010000009.1"/>
</dbReference>
<dbReference type="Gene3D" id="1.20.1440.60">
    <property type="entry name" value="23S rRNA-intervening sequence"/>
    <property type="match status" value="1"/>
</dbReference>
<comment type="caution">
    <text evidence="1">The sequence shown here is derived from an EMBL/GenBank/DDBJ whole genome shotgun (WGS) entry which is preliminary data.</text>
</comment>
<dbReference type="NCBIfam" id="TIGR02436">
    <property type="entry name" value="four helix bundle protein"/>
    <property type="match status" value="1"/>
</dbReference>